<gene>
    <name evidence="1" type="ORF">BG61_33100</name>
</gene>
<evidence type="ECO:0000313" key="1">
    <source>
        <dbReference type="EMBL" id="KDR43754.1"/>
    </source>
</evidence>
<protein>
    <submittedName>
        <fullName evidence="1">Uncharacterized protein</fullName>
    </submittedName>
</protein>
<keyword evidence="2" id="KW-1185">Reference proteome</keyword>
<dbReference type="Proteomes" id="UP000027466">
    <property type="component" value="Unassembled WGS sequence"/>
</dbReference>
<dbReference type="EMBL" id="JFHC01000006">
    <property type="protein sequence ID" value="KDR43754.1"/>
    <property type="molecule type" value="Genomic_DNA"/>
</dbReference>
<comment type="caution">
    <text evidence="1">The sequence shown here is derived from an EMBL/GenBank/DDBJ whole genome shotgun (WGS) entry which is preliminary data.</text>
</comment>
<accession>A0A069PVA3</accession>
<organism evidence="1 2">
    <name type="scientific">Caballeronia glathei</name>
    <dbReference type="NCBI Taxonomy" id="60547"/>
    <lineage>
        <taxon>Bacteria</taxon>
        <taxon>Pseudomonadati</taxon>
        <taxon>Pseudomonadota</taxon>
        <taxon>Betaproteobacteria</taxon>
        <taxon>Burkholderiales</taxon>
        <taxon>Burkholderiaceae</taxon>
        <taxon>Caballeronia</taxon>
    </lineage>
</organism>
<reference evidence="1 2" key="1">
    <citation type="submission" date="2014-03" db="EMBL/GenBank/DDBJ databases">
        <title>Draft Genome Sequences of Four Burkholderia Strains.</title>
        <authorList>
            <person name="Liu X.Y."/>
            <person name="Li C.X."/>
            <person name="Xu J.H."/>
        </authorList>
    </citation>
    <scope>NUCLEOTIDE SEQUENCE [LARGE SCALE GENOMIC DNA]</scope>
    <source>
        <strain evidence="1 2">DSM 50014</strain>
    </source>
</reference>
<sequence>MAELLQIGFDAPSAARIQRSRAREATQRQRTRSKKMRDCQYLLNSRASARRFRSGRMRKSELRLRSFVYVRRACSICAGDGPEDRIAVIGEMGTLAARSEPLQCNELTLDERTELDAVRIDLIPAIPDQHQCGEFMGSQHFVS</sequence>
<dbReference type="AlphaFoldDB" id="A0A069PVA3"/>
<name>A0A069PVA3_9BURK</name>
<evidence type="ECO:0000313" key="2">
    <source>
        <dbReference type="Proteomes" id="UP000027466"/>
    </source>
</evidence>
<proteinExistence type="predicted"/>